<name>A0AAN1Y059_UNVUL</name>
<evidence type="ECO:0000313" key="13">
    <source>
        <dbReference type="EMBL" id="BDE08214.1"/>
    </source>
</evidence>
<feature type="binding site" evidence="9">
    <location>
        <position position="181"/>
    </location>
    <ligand>
        <name>Mg(2+)</name>
        <dbReference type="ChEBI" id="CHEBI:18420"/>
    </ligand>
</feature>
<dbReference type="PANTHER" id="PTHR11702">
    <property type="entry name" value="DEVELOPMENTALLY REGULATED GTP-BINDING PROTEIN-RELATED"/>
    <property type="match status" value="1"/>
</dbReference>
<dbReference type="HAMAP" id="MF_01454">
    <property type="entry name" value="GTPase_Obg"/>
    <property type="match status" value="1"/>
</dbReference>
<dbReference type="Pfam" id="PF01018">
    <property type="entry name" value="GTP1_OBG"/>
    <property type="match status" value="1"/>
</dbReference>
<feature type="binding site" evidence="9">
    <location>
        <begin position="221"/>
        <end position="224"/>
    </location>
    <ligand>
        <name>GTP</name>
        <dbReference type="ChEBI" id="CHEBI:37565"/>
    </ligand>
</feature>
<dbReference type="PROSITE" id="PS51710">
    <property type="entry name" value="G_OBG"/>
    <property type="match status" value="1"/>
</dbReference>
<keyword evidence="6 9" id="KW-0378">Hydrolase</keyword>
<feature type="binding site" evidence="9">
    <location>
        <begin position="174"/>
        <end position="181"/>
    </location>
    <ligand>
        <name>GTP</name>
        <dbReference type="ChEBI" id="CHEBI:37565"/>
    </ligand>
</feature>
<dbReference type="RefSeq" id="WP_317995759.1">
    <property type="nucleotide sequence ID" value="NZ_AP025523.1"/>
</dbReference>
<dbReference type="PROSITE" id="PS51881">
    <property type="entry name" value="OCT"/>
    <property type="match status" value="1"/>
</dbReference>
<evidence type="ECO:0000256" key="1">
    <source>
        <dbReference type="ARBA" id="ARBA00001946"/>
    </source>
</evidence>
<dbReference type="EC" id="3.6.5.-" evidence="9"/>
<dbReference type="NCBIfam" id="TIGR03595">
    <property type="entry name" value="Obg_CgtA_exten"/>
    <property type="match status" value="1"/>
</dbReference>
<comment type="similarity">
    <text evidence="2 9">Belongs to the TRAFAC class OBG-HflX-like GTPase superfamily. OBG GTPase family.</text>
</comment>
<dbReference type="NCBIfam" id="TIGR02729">
    <property type="entry name" value="Obg_CgtA"/>
    <property type="match status" value="1"/>
</dbReference>
<sequence length="425" mass="45564">MQFIDEATIGVAAGKGGDGIVAWRREKYVPKGGPAGGDGGRGGDVVLLADPELGTLVDFRFKKQFAADSGKAGSTSNKSGKAGDDLIVRVPVGTLVTRTEIDGEGNRGHSRLFADMSTPNERVRVAKGGRGGLGNQHFATAARQAPRFAYNGEPGERCELKLELKLLADAGILGLPNAGKSTLLSVVSAARPKIADYPFTTLDPQLGVVRVAEFESFVMVDVPGLIEGAHEGAGLGDRFLRHVERTRVLVHLIAGDKSVDEVLADKATIENELRAWNAALLDRPTIVVITKLDLPDARATYEALRETIPGVRGISAATGEGVQELIYATWETIRATPLPAVAQPEPAQIQLSADEPFEIRKEEGIFVVSGERVERLANMTDFDSDEALARFEQILAKMGVDRKLRELGVQEGDTVRIAGVEFDYS</sequence>
<dbReference type="KEGG" id="vab:WPS_34900"/>
<dbReference type="Gene3D" id="3.40.50.300">
    <property type="entry name" value="P-loop containing nucleotide triphosphate hydrolases"/>
    <property type="match status" value="1"/>
</dbReference>
<feature type="domain" description="Obg" evidence="12">
    <location>
        <begin position="1"/>
        <end position="167"/>
    </location>
</feature>
<dbReference type="Gene3D" id="3.30.300.350">
    <property type="entry name" value="GTP-binding protein OBG, C-terminal domain"/>
    <property type="match status" value="1"/>
</dbReference>
<dbReference type="InterPro" id="IPR027417">
    <property type="entry name" value="P-loop_NTPase"/>
</dbReference>
<feature type="domain" description="OBG-type G" evidence="10">
    <location>
        <begin position="168"/>
        <end position="334"/>
    </location>
</feature>
<comment type="cofactor">
    <cofactor evidence="1 9">
        <name>Mg(2+)</name>
        <dbReference type="ChEBI" id="CHEBI:18420"/>
    </cofactor>
</comment>
<dbReference type="GO" id="GO:0042254">
    <property type="term" value="P:ribosome biogenesis"/>
    <property type="evidence" value="ECO:0007669"/>
    <property type="project" value="UniProtKB-UniRule"/>
</dbReference>
<dbReference type="FunFam" id="2.70.210.12:FF:000001">
    <property type="entry name" value="GTPase Obg"/>
    <property type="match status" value="1"/>
</dbReference>
<dbReference type="InterPro" id="IPR006169">
    <property type="entry name" value="GTP1_OBG_dom"/>
</dbReference>
<dbReference type="SUPFAM" id="SSF52540">
    <property type="entry name" value="P-loop containing nucleoside triphosphate hydrolases"/>
    <property type="match status" value="1"/>
</dbReference>
<comment type="subcellular location">
    <subcellularLocation>
        <location evidence="9">Cytoplasm</location>
    </subcellularLocation>
</comment>
<reference evidence="13 14" key="1">
    <citation type="journal article" date="2022" name="ISME Commun">
        <title>Vulcanimicrobium alpinus gen. nov. sp. nov., the first cultivated representative of the candidate phylum 'Eremiobacterota', is a metabolically versatile aerobic anoxygenic phototroph.</title>
        <authorList>
            <person name="Yabe S."/>
            <person name="Muto K."/>
            <person name="Abe K."/>
            <person name="Yokota A."/>
            <person name="Staudigel H."/>
            <person name="Tebo B.M."/>
        </authorList>
    </citation>
    <scope>NUCLEOTIDE SEQUENCE [LARGE SCALE GENOMIC DNA]</scope>
    <source>
        <strain evidence="13 14">WC8-2</strain>
    </source>
</reference>
<comment type="subunit">
    <text evidence="9">Monomer.</text>
</comment>
<dbReference type="SUPFAM" id="SSF82051">
    <property type="entry name" value="Obg GTP-binding protein N-terminal domain"/>
    <property type="match status" value="1"/>
</dbReference>
<dbReference type="PROSITE" id="PS00905">
    <property type="entry name" value="GTP1_OBG"/>
    <property type="match status" value="1"/>
</dbReference>
<dbReference type="NCBIfam" id="NF008954">
    <property type="entry name" value="PRK12296.1"/>
    <property type="match status" value="1"/>
</dbReference>
<dbReference type="PRINTS" id="PR00326">
    <property type="entry name" value="GTP1OBG"/>
</dbReference>
<keyword evidence="7 9" id="KW-0460">Magnesium</keyword>
<dbReference type="InterPro" id="IPR036726">
    <property type="entry name" value="GTP1_OBG_dom_sf"/>
</dbReference>
<dbReference type="InterPro" id="IPR036346">
    <property type="entry name" value="GTP-bd_prot_GTP1/OBG_C_sf"/>
</dbReference>
<keyword evidence="8 9" id="KW-0342">GTP-binding</keyword>
<dbReference type="Proteomes" id="UP001317532">
    <property type="component" value="Chromosome"/>
</dbReference>
<organism evidence="13 14">
    <name type="scientific">Vulcanimicrobium alpinum</name>
    <dbReference type="NCBI Taxonomy" id="3016050"/>
    <lineage>
        <taxon>Bacteria</taxon>
        <taxon>Bacillati</taxon>
        <taxon>Vulcanimicrobiota</taxon>
        <taxon>Vulcanimicrobiia</taxon>
        <taxon>Vulcanimicrobiales</taxon>
        <taxon>Vulcanimicrobiaceae</taxon>
        <taxon>Vulcanimicrobium</taxon>
    </lineage>
</organism>
<feature type="binding site" evidence="9">
    <location>
        <position position="201"/>
    </location>
    <ligand>
        <name>Mg(2+)</name>
        <dbReference type="ChEBI" id="CHEBI:18420"/>
    </ligand>
</feature>
<dbReference type="Gene3D" id="2.70.210.12">
    <property type="entry name" value="GTP1/OBG domain"/>
    <property type="match status" value="1"/>
</dbReference>
<evidence type="ECO:0000256" key="8">
    <source>
        <dbReference type="ARBA" id="ARBA00023134"/>
    </source>
</evidence>
<feature type="binding site" evidence="9">
    <location>
        <begin position="290"/>
        <end position="293"/>
    </location>
    <ligand>
        <name>GTP</name>
        <dbReference type="ChEBI" id="CHEBI:37565"/>
    </ligand>
</feature>
<dbReference type="PIRSF" id="PIRSF002401">
    <property type="entry name" value="GTP_bd_Obg/CgtA"/>
    <property type="match status" value="1"/>
</dbReference>
<dbReference type="GO" id="GO:0000287">
    <property type="term" value="F:magnesium ion binding"/>
    <property type="evidence" value="ECO:0007669"/>
    <property type="project" value="InterPro"/>
</dbReference>
<proteinExistence type="inferred from homology"/>
<dbReference type="InterPro" id="IPR015349">
    <property type="entry name" value="OCT_dom"/>
</dbReference>
<dbReference type="Pfam" id="PF09269">
    <property type="entry name" value="DUF1967"/>
    <property type="match status" value="1"/>
</dbReference>
<evidence type="ECO:0000259" key="10">
    <source>
        <dbReference type="PROSITE" id="PS51710"/>
    </source>
</evidence>
<dbReference type="GO" id="GO:0005525">
    <property type="term" value="F:GTP binding"/>
    <property type="evidence" value="ECO:0007669"/>
    <property type="project" value="UniProtKB-UniRule"/>
</dbReference>
<dbReference type="InterPro" id="IPR045086">
    <property type="entry name" value="OBG_GTPase"/>
</dbReference>
<accession>A0AAN1Y059</accession>
<keyword evidence="3 9" id="KW-0963">Cytoplasm</keyword>
<evidence type="ECO:0000259" key="12">
    <source>
        <dbReference type="PROSITE" id="PS51883"/>
    </source>
</evidence>
<gene>
    <name evidence="9 13" type="primary">obg</name>
    <name evidence="13" type="ORF">WPS_34900</name>
</gene>
<protein>
    <recommendedName>
        <fullName evidence="9">GTPase Obg</fullName>
        <ecNumber evidence="9">3.6.5.-</ecNumber>
    </recommendedName>
    <alternativeName>
        <fullName evidence="9">GTP-binding protein Obg</fullName>
    </alternativeName>
</protein>
<evidence type="ECO:0000256" key="2">
    <source>
        <dbReference type="ARBA" id="ARBA00007699"/>
    </source>
</evidence>
<dbReference type="NCBIfam" id="NF008956">
    <property type="entry name" value="PRK12299.1"/>
    <property type="match status" value="1"/>
</dbReference>
<dbReference type="PANTHER" id="PTHR11702:SF31">
    <property type="entry name" value="MITOCHONDRIAL RIBOSOME-ASSOCIATED GTPASE 2"/>
    <property type="match status" value="1"/>
</dbReference>
<dbReference type="GO" id="GO:0005737">
    <property type="term" value="C:cytoplasm"/>
    <property type="evidence" value="ECO:0007669"/>
    <property type="project" value="UniProtKB-SubCell"/>
</dbReference>
<feature type="binding site" evidence="9">
    <location>
        <begin position="199"/>
        <end position="203"/>
    </location>
    <ligand>
        <name>GTP</name>
        <dbReference type="ChEBI" id="CHEBI:37565"/>
    </ligand>
</feature>
<feature type="binding site" evidence="9">
    <location>
        <begin position="315"/>
        <end position="317"/>
    </location>
    <ligand>
        <name>GTP</name>
        <dbReference type="ChEBI" id="CHEBI:37565"/>
    </ligand>
</feature>
<keyword evidence="5 9" id="KW-0547">Nucleotide-binding</keyword>
<dbReference type="CDD" id="cd01898">
    <property type="entry name" value="Obg"/>
    <property type="match status" value="1"/>
</dbReference>
<keyword evidence="4 9" id="KW-0479">Metal-binding</keyword>
<evidence type="ECO:0000256" key="7">
    <source>
        <dbReference type="ARBA" id="ARBA00022842"/>
    </source>
</evidence>
<comment type="function">
    <text evidence="9">An essential GTPase which binds GTP, GDP and possibly (p)ppGpp with moderate affinity, with high nucleotide exchange rates and a fairly low GTP hydrolysis rate. Plays a role in control of the cell cycle, stress response, ribosome biogenesis and in those bacteria that undergo differentiation, in morphogenesis control.</text>
</comment>
<evidence type="ECO:0000256" key="4">
    <source>
        <dbReference type="ARBA" id="ARBA00022723"/>
    </source>
</evidence>
<evidence type="ECO:0000259" key="11">
    <source>
        <dbReference type="PROSITE" id="PS51881"/>
    </source>
</evidence>
<dbReference type="NCBIfam" id="NF008955">
    <property type="entry name" value="PRK12297.1"/>
    <property type="match status" value="1"/>
</dbReference>
<dbReference type="SUPFAM" id="SSF102741">
    <property type="entry name" value="Obg GTP-binding protein C-terminal domain"/>
    <property type="match status" value="1"/>
</dbReference>
<evidence type="ECO:0000256" key="5">
    <source>
        <dbReference type="ARBA" id="ARBA00022741"/>
    </source>
</evidence>
<dbReference type="InterPro" id="IPR031167">
    <property type="entry name" value="G_OBG"/>
</dbReference>
<dbReference type="AlphaFoldDB" id="A0AAN1Y059"/>
<evidence type="ECO:0000256" key="9">
    <source>
        <dbReference type="HAMAP-Rule" id="MF_01454"/>
    </source>
</evidence>
<dbReference type="InterPro" id="IPR014100">
    <property type="entry name" value="GTP-bd_Obg/CgtA"/>
</dbReference>
<dbReference type="Pfam" id="PF01926">
    <property type="entry name" value="MMR_HSR1"/>
    <property type="match status" value="1"/>
</dbReference>
<dbReference type="EMBL" id="AP025523">
    <property type="protein sequence ID" value="BDE08214.1"/>
    <property type="molecule type" value="Genomic_DNA"/>
</dbReference>
<evidence type="ECO:0000313" key="14">
    <source>
        <dbReference type="Proteomes" id="UP001317532"/>
    </source>
</evidence>
<feature type="domain" description="OCT" evidence="11">
    <location>
        <begin position="349"/>
        <end position="425"/>
    </location>
</feature>
<dbReference type="GO" id="GO:0003924">
    <property type="term" value="F:GTPase activity"/>
    <property type="evidence" value="ECO:0007669"/>
    <property type="project" value="UniProtKB-UniRule"/>
</dbReference>
<dbReference type="PROSITE" id="PS51883">
    <property type="entry name" value="OBG"/>
    <property type="match status" value="1"/>
</dbReference>
<dbReference type="InterPro" id="IPR006074">
    <property type="entry name" value="GTP1-OBG_CS"/>
</dbReference>
<keyword evidence="14" id="KW-1185">Reference proteome</keyword>
<evidence type="ECO:0000256" key="3">
    <source>
        <dbReference type="ARBA" id="ARBA00022490"/>
    </source>
</evidence>
<evidence type="ECO:0000256" key="6">
    <source>
        <dbReference type="ARBA" id="ARBA00022801"/>
    </source>
</evidence>
<dbReference type="InterPro" id="IPR006073">
    <property type="entry name" value="GTP-bd"/>
</dbReference>